<dbReference type="PANTHER" id="PTHR24305">
    <property type="entry name" value="CYTOCHROME P450"/>
    <property type="match status" value="1"/>
</dbReference>
<evidence type="ECO:0000256" key="1">
    <source>
        <dbReference type="ARBA" id="ARBA00001971"/>
    </source>
</evidence>
<gene>
    <name evidence="15" type="ORF">H1R20_g16010</name>
</gene>
<keyword evidence="12" id="KW-0472">Membrane</keyword>
<dbReference type="InterPro" id="IPR036396">
    <property type="entry name" value="Cyt_P450_sf"/>
</dbReference>
<dbReference type="Gene3D" id="1.10.630.10">
    <property type="entry name" value="Cytochrome P450"/>
    <property type="match status" value="1"/>
</dbReference>
<dbReference type="GO" id="GO:0004497">
    <property type="term" value="F:monooxygenase activity"/>
    <property type="evidence" value="ECO:0007669"/>
    <property type="project" value="UniProtKB-KW"/>
</dbReference>
<dbReference type="Proteomes" id="UP001140091">
    <property type="component" value="Unassembled WGS sequence"/>
</dbReference>
<keyword evidence="5 13" id="KW-0349">Heme</keyword>
<comment type="caution">
    <text evidence="15">The sequence shown here is derived from an EMBL/GenBank/DDBJ whole genome shotgun (WGS) entry which is preliminary data.</text>
</comment>
<evidence type="ECO:0000256" key="13">
    <source>
        <dbReference type="PIRSR" id="PIRSR602403-1"/>
    </source>
</evidence>
<dbReference type="InterPro" id="IPR050121">
    <property type="entry name" value="Cytochrome_P450_monoxygenase"/>
</dbReference>
<evidence type="ECO:0000313" key="15">
    <source>
        <dbReference type="EMBL" id="KAJ2921086.1"/>
    </source>
</evidence>
<dbReference type="InterPro" id="IPR017972">
    <property type="entry name" value="Cyt_P450_CS"/>
</dbReference>
<organism evidence="15 16">
    <name type="scientific">Candolleomyces eurysporus</name>
    <dbReference type="NCBI Taxonomy" id="2828524"/>
    <lineage>
        <taxon>Eukaryota</taxon>
        <taxon>Fungi</taxon>
        <taxon>Dikarya</taxon>
        <taxon>Basidiomycota</taxon>
        <taxon>Agaricomycotina</taxon>
        <taxon>Agaricomycetes</taxon>
        <taxon>Agaricomycetidae</taxon>
        <taxon>Agaricales</taxon>
        <taxon>Agaricineae</taxon>
        <taxon>Psathyrellaceae</taxon>
        <taxon>Candolleomyces</taxon>
    </lineage>
</organism>
<name>A0A9W8IPS9_9AGAR</name>
<dbReference type="Pfam" id="PF00067">
    <property type="entry name" value="p450"/>
    <property type="match status" value="1"/>
</dbReference>
<dbReference type="GO" id="GO:0005506">
    <property type="term" value="F:iron ion binding"/>
    <property type="evidence" value="ECO:0007669"/>
    <property type="project" value="InterPro"/>
</dbReference>
<dbReference type="EMBL" id="JANBPK010001677">
    <property type="protein sequence ID" value="KAJ2921086.1"/>
    <property type="molecule type" value="Genomic_DNA"/>
</dbReference>
<dbReference type="GO" id="GO:0016705">
    <property type="term" value="F:oxidoreductase activity, acting on paired donors, with incorporation or reduction of molecular oxygen"/>
    <property type="evidence" value="ECO:0007669"/>
    <property type="project" value="InterPro"/>
</dbReference>
<protein>
    <recommendedName>
        <fullName evidence="17">Cytochrome P450</fullName>
    </recommendedName>
</protein>
<evidence type="ECO:0000256" key="2">
    <source>
        <dbReference type="ARBA" id="ARBA00004370"/>
    </source>
</evidence>
<dbReference type="InterPro" id="IPR002403">
    <property type="entry name" value="Cyt_P450_E_grp-IV"/>
</dbReference>
<comment type="similarity">
    <text evidence="4 14">Belongs to the cytochrome P450 family.</text>
</comment>
<accession>A0A9W8IPS9</accession>
<reference evidence="15" key="1">
    <citation type="submission" date="2022-06" db="EMBL/GenBank/DDBJ databases">
        <title>Genome Sequence of Candolleomyces eurysporus.</title>
        <authorList>
            <person name="Buettner E."/>
        </authorList>
    </citation>
    <scope>NUCLEOTIDE SEQUENCE</scope>
    <source>
        <strain evidence="15">VTCC 930004</strain>
    </source>
</reference>
<dbReference type="SUPFAM" id="SSF48264">
    <property type="entry name" value="Cytochrome P450"/>
    <property type="match status" value="1"/>
</dbReference>
<evidence type="ECO:0000256" key="12">
    <source>
        <dbReference type="ARBA" id="ARBA00023136"/>
    </source>
</evidence>
<dbReference type="AlphaFoldDB" id="A0A9W8IPS9"/>
<keyword evidence="7 13" id="KW-0479">Metal-binding</keyword>
<proteinExistence type="inferred from homology"/>
<dbReference type="PRINTS" id="PR00465">
    <property type="entry name" value="EP450IV"/>
</dbReference>
<feature type="non-terminal residue" evidence="15">
    <location>
        <position position="1"/>
    </location>
</feature>
<evidence type="ECO:0000256" key="7">
    <source>
        <dbReference type="ARBA" id="ARBA00022723"/>
    </source>
</evidence>
<comment type="cofactor">
    <cofactor evidence="1 13">
        <name>heme</name>
        <dbReference type="ChEBI" id="CHEBI:30413"/>
    </cofactor>
</comment>
<dbReference type="PANTHER" id="PTHR24305:SF166">
    <property type="entry name" value="CYTOCHROME P450 12A4, MITOCHONDRIAL-RELATED"/>
    <property type="match status" value="1"/>
</dbReference>
<keyword evidence="16" id="KW-1185">Reference proteome</keyword>
<comment type="pathway">
    <text evidence="3">Secondary metabolite biosynthesis; terpenoid biosynthesis.</text>
</comment>
<dbReference type="GO" id="GO:0016020">
    <property type="term" value="C:membrane"/>
    <property type="evidence" value="ECO:0007669"/>
    <property type="project" value="UniProtKB-SubCell"/>
</dbReference>
<sequence>MENLFGNGILVAEEEDHRRQRKALTPAFSIAAIRGYLSVFYDSAYKMKSAWETLLDSGEPTIEVQSWMNHASLDDIGIAGFGYDFGALDGKNPDVVKIFHAFERPETSGWVSRILFLLGPVLPVLQRLPAKHNRMMRGIKTSMAVVADRLLMQGGERGKAAESRDKSIMGLLIKAETASEGLTMSNEEVLAQNTLLFAGYETTSISLTWALIELCKDQDKQQILRKELQAVGGDPTWDQLNSATQLPYLNAVVQETLRLHPPLAGISRVASTDDVIPLSDPITTVDGVVTSQITIAKGTVVNCPVAYLNQAEEVWGPDAKEFKPERWLGDSDSGEDGLPENARMIQGYHHLFTFSDGPRLCLGRNFAVANFKATLSVLIRNFAFELPDGVDTKIARHRGILPRPKLEGEEGPNVRLVVKRLE</sequence>
<evidence type="ECO:0000313" key="16">
    <source>
        <dbReference type="Proteomes" id="UP001140091"/>
    </source>
</evidence>
<keyword evidence="8" id="KW-1133">Transmembrane helix</keyword>
<evidence type="ECO:0000256" key="5">
    <source>
        <dbReference type="ARBA" id="ARBA00022617"/>
    </source>
</evidence>
<keyword evidence="6" id="KW-0812">Transmembrane</keyword>
<evidence type="ECO:0000256" key="10">
    <source>
        <dbReference type="ARBA" id="ARBA00023004"/>
    </source>
</evidence>
<dbReference type="PRINTS" id="PR00385">
    <property type="entry name" value="P450"/>
</dbReference>
<evidence type="ECO:0000256" key="3">
    <source>
        <dbReference type="ARBA" id="ARBA00004721"/>
    </source>
</evidence>
<evidence type="ECO:0000256" key="9">
    <source>
        <dbReference type="ARBA" id="ARBA00023002"/>
    </source>
</evidence>
<evidence type="ECO:0000256" key="14">
    <source>
        <dbReference type="RuleBase" id="RU000461"/>
    </source>
</evidence>
<evidence type="ECO:0008006" key="17">
    <source>
        <dbReference type="Google" id="ProtNLM"/>
    </source>
</evidence>
<keyword evidence="10 13" id="KW-0408">Iron</keyword>
<dbReference type="OrthoDB" id="1470350at2759"/>
<comment type="subcellular location">
    <subcellularLocation>
        <location evidence="2">Membrane</location>
    </subcellularLocation>
</comment>
<keyword evidence="9 14" id="KW-0560">Oxidoreductase</keyword>
<evidence type="ECO:0000256" key="11">
    <source>
        <dbReference type="ARBA" id="ARBA00023033"/>
    </source>
</evidence>
<dbReference type="PROSITE" id="PS00086">
    <property type="entry name" value="CYTOCHROME_P450"/>
    <property type="match status" value="1"/>
</dbReference>
<keyword evidence="11 14" id="KW-0503">Monooxygenase</keyword>
<feature type="binding site" description="axial binding residue" evidence="13">
    <location>
        <position position="361"/>
    </location>
    <ligand>
        <name>heme</name>
        <dbReference type="ChEBI" id="CHEBI:30413"/>
    </ligand>
    <ligandPart>
        <name>Fe</name>
        <dbReference type="ChEBI" id="CHEBI:18248"/>
    </ligandPart>
</feature>
<dbReference type="GO" id="GO:0020037">
    <property type="term" value="F:heme binding"/>
    <property type="evidence" value="ECO:0007669"/>
    <property type="project" value="InterPro"/>
</dbReference>
<evidence type="ECO:0000256" key="4">
    <source>
        <dbReference type="ARBA" id="ARBA00010617"/>
    </source>
</evidence>
<evidence type="ECO:0000256" key="8">
    <source>
        <dbReference type="ARBA" id="ARBA00022989"/>
    </source>
</evidence>
<evidence type="ECO:0000256" key="6">
    <source>
        <dbReference type="ARBA" id="ARBA00022692"/>
    </source>
</evidence>
<dbReference type="InterPro" id="IPR001128">
    <property type="entry name" value="Cyt_P450"/>
</dbReference>